<protein>
    <submittedName>
        <fullName evidence="2">DUF3597 domain-containing protein</fullName>
    </submittedName>
</protein>
<dbReference type="SUPFAM" id="SSF158634">
    <property type="entry name" value="RPA2825-like"/>
    <property type="match status" value="1"/>
</dbReference>
<evidence type="ECO:0000313" key="3">
    <source>
        <dbReference type="Proteomes" id="UP001312908"/>
    </source>
</evidence>
<accession>A0ABU7U0N3</accession>
<dbReference type="Proteomes" id="UP001312908">
    <property type="component" value="Unassembled WGS sequence"/>
</dbReference>
<organism evidence="2 3">
    <name type="scientific">Sorlinia euscelidii</name>
    <dbReference type="NCBI Taxonomy" id="3081148"/>
    <lineage>
        <taxon>Bacteria</taxon>
        <taxon>Pseudomonadati</taxon>
        <taxon>Pseudomonadota</taxon>
        <taxon>Alphaproteobacteria</taxon>
        <taxon>Acetobacterales</taxon>
        <taxon>Acetobacteraceae</taxon>
        <taxon>Sorlinia</taxon>
    </lineage>
</organism>
<comment type="caution">
    <text evidence="2">The sequence shown here is derived from an EMBL/GenBank/DDBJ whole genome shotgun (WGS) entry which is preliminary data.</text>
</comment>
<reference evidence="2 3" key="1">
    <citation type="submission" date="2023-10" db="EMBL/GenBank/DDBJ databases">
        <title>Sorlinia euscelidii gen. nov., sp. nov., an acetic acid bacteria isolated from the gut of Euscelidius variegatus emitter.</title>
        <authorList>
            <person name="Michoud G."/>
            <person name="Marasco R."/>
            <person name="Seferji K."/>
            <person name="Gonella E."/>
            <person name="Garuglieri E."/>
            <person name="Alma A."/>
            <person name="Mapelli F."/>
            <person name="Borin S."/>
            <person name="Daffonchio D."/>
            <person name="Crotti E."/>
        </authorList>
    </citation>
    <scope>NUCLEOTIDE SEQUENCE [LARGE SCALE GENOMIC DNA]</scope>
    <source>
        <strain evidence="2 3">EV16P</strain>
    </source>
</reference>
<evidence type="ECO:0000313" key="2">
    <source>
        <dbReference type="EMBL" id="MEE8657626.1"/>
    </source>
</evidence>
<name>A0ABU7U0N3_9PROT</name>
<keyword evidence="3" id="KW-1185">Reference proteome</keyword>
<sequence length="114" mass="12296">MSIFSTLVSKIFGRADAKTPGMMEGSSTGTDVNAILTDLANKKGGGASNWKTSIVDLMKLLDMDSSLEARQQLAKELGYSGDMNDSASMNIWLSKQVMQKLSENGGKLPDSFRK</sequence>
<dbReference type="Pfam" id="PF12200">
    <property type="entry name" value="DUF3597"/>
    <property type="match status" value="1"/>
</dbReference>
<feature type="domain" description="DUF3597" evidence="1">
    <location>
        <begin position="15"/>
        <end position="109"/>
    </location>
</feature>
<evidence type="ECO:0000259" key="1">
    <source>
        <dbReference type="Pfam" id="PF12200"/>
    </source>
</evidence>
<gene>
    <name evidence="2" type="ORF">DOFOFD_01150</name>
</gene>
<proteinExistence type="predicted"/>
<dbReference type="EMBL" id="JAWJZY010000001">
    <property type="protein sequence ID" value="MEE8657626.1"/>
    <property type="molecule type" value="Genomic_DNA"/>
</dbReference>
<dbReference type="RefSeq" id="WP_394818646.1">
    <property type="nucleotide sequence ID" value="NZ_JAWJZY010000001.1"/>
</dbReference>
<dbReference type="InterPro" id="IPR022016">
    <property type="entry name" value="DUF3597"/>
</dbReference>